<dbReference type="GO" id="GO:0005384">
    <property type="term" value="F:manganese ion transmembrane transporter activity"/>
    <property type="evidence" value="ECO:0007669"/>
    <property type="project" value="TreeGrafter"/>
</dbReference>
<evidence type="ECO:0000256" key="6">
    <source>
        <dbReference type="SAM" id="Phobius"/>
    </source>
</evidence>
<keyword evidence="4 6" id="KW-1133">Transmembrane helix</keyword>
<feature type="transmembrane region" description="Helical" evidence="6">
    <location>
        <begin position="300"/>
        <end position="325"/>
    </location>
</feature>
<accession>A0A0R1UWT1</accession>
<keyword evidence="8" id="KW-1185">Reference proteome</keyword>
<proteinExistence type="predicted"/>
<evidence type="ECO:0000313" key="7">
    <source>
        <dbReference type="EMBL" id="KRL97124.1"/>
    </source>
</evidence>
<evidence type="ECO:0000256" key="5">
    <source>
        <dbReference type="ARBA" id="ARBA00023136"/>
    </source>
</evidence>
<evidence type="ECO:0000256" key="2">
    <source>
        <dbReference type="ARBA" id="ARBA00022448"/>
    </source>
</evidence>
<feature type="transmembrane region" description="Helical" evidence="6">
    <location>
        <begin position="168"/>
        <end position="186"/>
    </location>
</feature>
<dbReference type="GO" id="GO:0005886">
    <property type="term" value="C:plasma membrane"/>
    <property type="evidence" value="ECO:0007669"/>
    <property type="project" value="TreeGrafter"/>
</dbReference>
<dbReference type="PANTHER" id="PTHR11706">
    <property type="entry name" value="SOLUTE CARRIER PROTEIN FAMILY 11 MEMBER"/>
    <property type="match status" value="1"/>
</dbReference>
<evidence type="ECO:0000256" key="1">
    <source>
        <dbReference type="ARBA" id="ARBA00004141"/>
    </source>
</evidence>
<dbReference type="Pfam" id="PF01566">
    <property type="entry name" value="Nramp"/>
    <property type="match status" value="1"/>
</dbReference>
<dbReference type="AlphaFoldDB" id="A0A0R1UWT1"/>
<feature type="transmembrane region" description="Helical" evidence="6">
    <location>
        <begin position="103"/>
        <end position="125"/>
    </location>
</feature>
<reference evidence="7 8" key="1">
    <citation type="journal article" date="2015" name="Genome Announc.">
        <title>Expanding the biotechnology potential of lactobacilli through comparative genomics of 213 strains and associated genera.</title>
        <authorList>
            <person name="Sun Z."/>
            <person name="Harris H.M."/>
            <person name="McCann A."/>
            <person name="Guo C."/>
            <person name="Argimon S."/>
            <person name="Zhang W."/>
            <person name="Yang X."/>
            <person name="Jeffery I.B."/>
            <person name="Cooney J.C."/>
            <person name="Kagawa T.F."/>
            <person name="Liu W."/>
            <person name="Song Y."/>
            <person name="Salvetti E."/>
            <person name="Wrobel A."/>
            <person name="Rasinkangas P."/>
            <person name="Parkhill J."/>
            <person name="Rea M.C."/>
            <person name="O'Sullivan O."/>
            <person name="Ritari J."/>
            <person name="Douillard F.P."/>
            <person name="Paul Ross R."/>
            <person name="Yang R."/>
            <person name="Briner A.E."/>
            <person name="Felis G.E."/>
            <person name="de Vos W.M."/>
            <person name="Barrangou R."/>
            <person name="Klaenhammer T.R."/>
            <person name="Caufield P.W."/>
            <person name="Cui Y."/>
            <person name="Zhang H."/>
            <person name="O'Toole P.W."/>
        </authorList>
    </citation>
    <scope>NUCLEOTIDE SEQUENCE [LARGE SCALE GENOMIC DNA]</scope>
    <source>
        <strain evidence="7 8">DSM 16230</strain>
    </source>
</reference>
<gene>
    <name evidence="7" type="ORF">FD50_GL001675</name>
</gene>
<feature type="transmembrane region" description="Helical" evidence="6">
    <location>
        <begin position="346"/>
        <end position="365"/>
    </location>
</feature>
<comment type="caution">
    <text evidence="7">The sequence shown here is derived from an EMBL/GenBank/DDBJ whole genome shotgun (WGS) entry which is preliminary data.</text>
</comment>
<evidence type="ECO:0000256" key="4">
    <source>
        <dbReference type="ARBA" id="ARBA00022989"/>
    </source>
</evidence>
<evidence type="ECO:0000313" key="8">
    <source>
        <dbReference type="Proteomes" id="UP000051166"/>
    </source>
</evidence>
<evidence type="ECO:0000256" key="3">
    <source>
        <dbReference type="ARBA" id="ARBA00022692"/>
    </source>
</evidence>
<feature type="transmembrane region" description="Helical" evidence="6">
    <location>
        <begin position="206"/>
        <end position="227"/>
    </location>
</feature>
<feature type="transmembrane region" description="Helical" evidence="6">
    <location>
        <begin position="36"/>
        <end position="57"/>
    </location>
</feature>
<organism evidence="7 8">
    <name type="scientific">Liquorilactobacillus satsumensis DSM 16230 = JCM 12392</name>
    <dbReference type="NCBI Taxonomy" id="1423801"/>
    <lineage>
        <taxon>Bacteria</taxon>
        <taxon>Bacillati</taxon>
        <taxon>Bacillota</taxon>
        <taxon>Bacilli</taxon>
        <taxon>Lactobacillales</taxon>
        <taxon>Lactobacillaceae</taxon>
        <taxon>Liquorilactobacillus</taxon>
    </lineage>
</organism>
<feature type="transmembrane region" description="Helical" evidence="6">
    <location>
        <begin position="406"/>
        <end position="427"/>
    </location>
</feature>
<feature type="transmembrane region" description="Helical" evidence="6">
    <location>
        <begin position="248"/>
        <end position="270"/>
    </location>
</feature>
<dbReference type="PANTHER" id="PTHR11706:SF33">
    <property type="entry name" value="NATURAL RESISTANCE-ASSOCIATED MACROPHAGE PROTEIN 2"/>
    <property type="match status" value="1"/>
</dbReference>
<dbReference type="STRING" id="1423801.FD50_GL001675"/>
<protein>
    <submittedName>
        <fullName evidence="7">Manganese transporter NRAMP</fullName>
    </submittedName>
</protein>
<sequence>MELVKMQSNVTHGIKKSAQVLPSAEKKHAKYRWLKIWGPGLIVMLADTDAGCLITAAQSGTQWGYTMLLPQLLLIPILYMAQEMTVRLGIVTRKGHGELIRENFGTGWAWLSAGTLAVSAIGALLTEFVGVAGVGELFGISKWITVPLATFLLVGIAFSGSYRRVERIGVALGLAELAFIIAVIMIRPNIAQMAQGLVTIPWRHSSYIYLVAANVGAVIMPWMIFYQQGAVVDKKLSTNAIPQERRDTLVGTFITQGIMLIFVIAFAATVGNTTNPKSLNTVGDLAGALTPFIGGTAANLLIGASILGGALVAALVVALAGTWGITEVLNWKHSLNEPLSRKNSGFYAMYTLAHVIGAILVLANFDLVNIAIAVEVMNALLLPIVLGFLLALEAKVLPKEYRMHGCYKWIVTFLCLLVMAFGVYMVGPTVGIW</sequence>
<feature type="transmembrane region" description="Helical" evidence="6">
    <location>
        <begin position="63"/>
        <end position="82"/>
    </location>
</feature>
<feature type="transmembrane region" description="Helical" evidence="6">
    <location>
        <begin position="371"/>
        <end position="394"/>
    </location>
</feature>
<dbReference type="GO" id="GO:0015086">
    <property type="term" value="F:cadmium ion transmembrane transporter activity"/>
    <property type="evidence" value="ECO:0007669"/>
    <property type="project" value="TreeGrafter"/>
</dbReference>
<feature type="transmembrane region" description="Helical" evidence="6">
    <location>
        <begin position="137"/>
        <end position="156"/>
    </location>
</feature>
<dbReference type="InterPro" id="IPR001046">
    <property type="entry name" value="NRAMP_fam"/>
</dbReference>
<keyword evidence="3 6" id="KW-0812">Transmembrane</keyword>
<comment type="subcellular location">
    <subcellularLocation>
        <location evidence="1">Membrane</location>
        <topology evidence="1">Multi-pass membrane protein</topology>
    </subcellularLocation>
</comment>
<keyword evidence="2" id="KW-0813">Transport</keyword>
<dbReference type="GO" id="GO:0034755">
    <property type="term" value="P:iron ion transmembrane transport"/>
    <property type="evidence" value="ECO:0007669"/>
    <property type="project" value="TreeGrafter"/>
</dbReference>
<keyword evidence="5 6" id="KW-0472">Membrane</keyword>
<dbReference type="Proteomes" id="UP000051166">
    <property type="component" value="Unassembled WGS sequence"/>
</dbReference>
<name>A0A0R1UWT1_9LACO</name>
<dbReference type="EMBL" id="AZFQ01000053">
    <property type="protein sequence ID" value="KRL97124.1"/>
    <property type="molecule type" value="Genomic_DNA"/>
</dbReference>
<dbReference type="PATRIC" id="fig|1423801.4.peg.1713"/>